<accession>A0A8T3CUP6</accession>
<feature type="compositionally biased region" description="Polar residues" evidence="4">
    <location>
        <begin position="461"/>
        <end position="478"/>
    </location>
</feature>
<organism evidence="6 7">
    <name type="scientific">Albula goreensis</name>
    <dbReference type="NCBI Taxonomy" id="1534307"/>
    <lineage>
        <taxon>Eukaryota</taxon>
        <taxon>Metazoa</taxon>
        <taxon>Chordata</taxon>
        <taxon>Craniata</taxon>
        <taxon>Vertebrata</taxon>
        <taxon>Euteleostomi</taxon>
        <taxon>Actinopterygii</taxon>
        <taxon>Neopterygii</taxon>
        <taxon>Teleostei</taxon>
        <taxon>Albuliformes</taxon>
        <taxon>Albulidae</taxon>
        <taxon>Albula</taxon>
    </lineage>
</organism>
<feature type="compositionally biased region" description="Polar residues" evidence="4">
    <location>
        <begin position="389"/>
        <end position="398"/>
    </location>
</feature>
<feature type="compositionally biased region" description="Polar residues" evidence="4">
    <location>
        <begin position="348"/>
        <end position="362"/>
    </location>
</feature>
<dbReference type="InterPro" id="IPR029299">
    <property type="entry name" value="ALMS_motif"/>
</dbReference>
<keyword evidence="3" id="KW-0206">Cytoskeleton</keyword>
<evidence type="ECO:0000313" key="6">
    <source>
        <dbReference type="EMBL" id="KAI1886984.1"/>
    </source>
</evidence>
<feature type="region of interest" description="Disordered" evidence="4">
    <location>
        <begin position="104"/>
        <end position="144"/>
    </location>
</feature>
<feature type="compositionally biased region" description="Low complexity" evidence="4">
    <location>
        <begin position="379"/>
        <end position="388"/>
    </location>
</feature>
<gene>
    <name evidence="6" type="ORF">AGOR_G00201380</name>
</gene>
<feature type="compositionally biased region" description="Basic and acidic residues" evidence="4">
    <location>
        <begin position="1"/>
        <end position="19"/>
    </location>
</feature>
<dbReference type="GO" id="GO:0008017">
    <property type="term" value="F:microtubule binding"/>
    <property type="evidence" value="ECO:0007669"/>
    <property type="project" value="TreeGrafter"/>
</dbReference>
<evidence type="ECO:0000256" key="3">
    <source>
        <dbReference type="ARBA" id="ARBA00023212"/>
    </source>
</evidence>
<dbReference type="PANTHER" id="PTHR21553">
    <property type="entry name" value="ALMS1-RELATED"/>
    <property type="match status" value="1"/>
</dbReference>
<dbReference type="OrthoDB" id="8899035at2759"/>
<proteinExistence type="predicted"/>
<feature type="region of interest" description="Disordered" evidence="4">
    <location>
        <begin position="314"/>
        <end position="402"/>
    </location>
</feature>
<evidence type="ECO:0000256" key="1">
    <source>
        <dbReference type="ARBA" id="ARBA00004300"/>
    </source>
</evidence>
<reference evidence="6" key="1">
    <citation type="submission" date="2021-01" db="EMBL/GenBank/DDBJ databases">
        <authorList>
            <person name="Zahm M."/>
            <person name="Roques C."/>
            <person name="Cabau C."/>
            <person name="Klopp C."/>
            <person name="Donnadieu C."/>
            <person name="Jouanno E."/>
            <person name="Lampietro C."/>
            <person name="Louis A."/>
            <person name="Herpin A."/>
            <person name="Echchiki A."/>
            <person name="Berthelot C."/>
            <person name="Parey E."/>
            <person name="Roest-Crollius H."/>
            <person name="Braasch I."/>
            <person name="Postlethwait J."/>
            <person name="Bobe J."/>
            <person name="Montfort J."/>
            <person name="Bouchez O."/>
            <person name="Begum T."/>
            <person name="Mejri S."/>
            <person name="Adams A."/>
            <person name="Chen W.-J."/>
            <person name="Guiguen Y."/>
        </authorList>
    </citation>
    <scope>NUCLEOTIDE SEQUENCE</scope>
    <source>
        <tissue evidence="6">Blood</tissue>
    </source>
</reference>
<feature type="region of interest" description="Disordered" evidence="4">
    <location>
        <begin position="509"/>
        <end position="560"/>
    </location>
</feature>
<dbReference type="Proteomes" id="UP000829720">
    <property type="component" value="Unassembled WGS sequence"/>
</dbReference>
<feature type="compositionally biased region" description="Basic and acidic residues" evidence="4">
    <location>
        <begin position="759"/>
        <end position="768"/>
    </location>
</feature>
<dbReference type="EMBL" id="JAERUA010000019">
    <property type="protein sequence ID" value="KAI1886984.1"/>
    <property type="molecule type" value="Genomic_DNA"/>
</dbReference>
<feature type="region of interest" description="Disordered" evidence="4">
    <location>
        <begin position="455"/>
        <end position="478"/>
    </location>
</feature>
<comment type="caution">
    <text evidence="6">The sequence shown here is derived from an EMBL/GenBank/DDBJ whole genome shotgun (WGS) entry which is preliminary data.</text>
</comment>
<keyword evidence="2" id="KW-0963">Cytoplasm</keyword>
<sequence length="860" mass="94120">MEVKSEHRGRLSEPHRRVGMESTRPRGRGPAWRRSGDEGYWESLMSEVEVLPHAQRPQSCIGGIGVEGWLQQLERAQAHPPGGAISTHTTIPPLSDRTVSMPTLHGGTTSRGPHRRYPGYALPHRQDHGHHRPSSCYETPQGSEEDLFAPPGQWETARFRCTPQAEPVRVSALASVKNSWLPIQRRAVVCGITYHSPSLEHSTSQDQFNPFITTIIPKKYVKKDGLDHSERKETDRSRAQADCIEPITRRSVGQTTASTVQTSGRGDFASLESDLQLGREWWRKGREERRSAFFSQGIHSGDYYNGVEGAVSHRKTPLHRTVSAPVPSRPMAPPAGAEMPPKKRPGVNSITVTAQRMPQRQTAPLVPNTRSQDDDDRCSITSSSTSPSLENQPANHASQPVVLRRRASAIKVAKMGSCIEETSSGVKPRQFRYSYTEGEDKENALSRAWLQDRKDPAGCSLSGSTQPSAHTEASVGSQNVAQHLDKSCSVSLVEPAVGQKIYRSTLSLHLGRPSSGAPAGGHSGRPRRPLSFAGVVGHTNPGLHGLPDAATKQQSHGSPEKANIGCMSNTACNPNMQPSSAGLPGAQTSQPNMESSKQNVGAMEGLGPHTEHSRSQNSSVIKAETGAHQSAEAILALNAASIIANIKLQARLNKMTNLISAQESKMAQESATPQDSENASVKVSGKAERGPPDGGVIRRGQGNTGRKARPRPIHGGSIWPDPLSDRQEDIAPPLTLREALELLRPDFISRSQRRVKEVEQRARKREALQRSALEPGSTQGARRRRSAGPNPLSDNHHKPTETAMTGKEPLLRSKRNYCNLPAVQKRREEEKKRAMSQTNRLRAEVFKKKLLDQILQRNLD</sequence>
<evidence type="ECO:0000256" key="2">
    <source>
        <dbReference type="ARBA" id="ARBA00022490"/>
    </source>
</evidence>
<keyword evidence="7" id="KW-1185">Reference proteome</keyword>
<feature type="region of interest" description="Disordered" evidence="4">
    <location>
        <begin position="1"/>
        <end position="35"/>
    </location>
</feature>
<comment type="subcellular location">
    <subcellularLocation>
        <location evidence="1">Cytoplasm</location>
        <location evidence="1">Cytoskeleton</location>
        <location evidence="1">Microtubule organizing center</location>
        <location evidence="1">Centrosome</location>
    </subcellularLocation>
</comment>
<feature type="compositionally biased region" description="Polar residues" evidence="4">
    <location>
        <begin position="576"/>
        <end position="599"/>
    </location>
</feature>
<protein>
    <recommendedName>
        <fullName evidence="5">ALMS motif domain-containing protein</fullName>
    </recommendedName>
</protein>
<feature type="region of interest" description="Disordered" evidence="4">
    <location>
        <begin position="759"/>
        <end position="839"/>
    </location>
</feature>
<dbReference type="AlphaFoldDB" id="A0A8T3CUP6"/>
<feature type="compositionally biased region" description="Polar residues" evidence="4">
    <location>
        <begin position="665"/>
        <end position="681"/>
    </location>
</feature>
<feature type="domain" description="ALMS motif" evidence="5">
    <location>
        <begin position="734"/>
        <end position="858"/>
    </location>
</feature>
<dbReference type="PANTHER" id="PTHR21553:SF24">
    <property type="entry name" value="(E2-INDEPENDENT) E3 UBIQUITIN-CONJUGATING ENZYME FATS"/>
    <property type="match status" value="1"/>
</dbReference>
<name>A0A8T3CUP6_9TELE</name>
<dbReference type="Pfam" id="PF15309">
    <property type="entry name" value="ALMS_motif"/>
    <property type="match status" value="1"/>
</dbReference>
<evidence type="ECO:0000259" key="5">
    <source>
        <dbReference type="Pfam" id="PF15309"/>
    </source>
</evidence>
<feature type="region of interest" description="Disordered" evidence="4">
    <location>
        <begin position="665"/>
        <end position="726"/>
    </location>
</feature>
<evidence type="ECO:0000313" key="7">
    <source>
        <dbReference type="Proteomes" id="UP000829720"/>
    </source>
</evidence>
<dbReference type="GO" id="GO:0046599">
    <property type="term" value="P:regulation of centriole replication"/>
    <property type="evidence" value="ECO:0007669"/>
    <property type="project" value="TreeGrafter"/>
</dbReference>
<dbReference type="GO" id="GO:0005813">
    <property type="term" value="C:centrosome"/>
    <property type="evidence" value="ECO:0007669"/>
    <property type="project" value="UniProtKB-SubCell"/>
</dbReference>
<feature type="compositionally biased region" description="Polar residues" evidence="4">
    <location>
        <begin position="86"/>
        <end position="98"/>
    </location>
</feature>
<feature type="region of interest" description="Disordered" evidence="4">
    <location>
        <begin position="576"/>
        <end position="623"/>
    </location>
</feature>
<dbReference type="GO" id="GO:0005814">
    <property type="term" value="C:centriole"/>
    <property type="evidence" value="ECO:0007669"/>
    <property type="project" value="TreeGrafter"/>
</dbReference>
<feature type="region of interest" description="Disordered" evidence="4">
    <location>
        <begin position="79"/>
        <end position="98"/>
    </location>
</feature>
<dbReference type="GO" id="GO:0005829">
    <property type="term" value="C:cytosol"/>
    <property type="evidence" value="ECO:0007669"/>
    <property type="project" value="TreeGrafter"/>
</dbReference>
<evidence type="ECO:0000256" key="4">
    <source>
        <dbReference type="SAM" id="MobiDB-lite"/>
    </source>
</evidence>